<evidence type="ECO:0000256" key="2">
    <source>
        <dbReference type="ARBA" id="ARBA00022801"/>
    </source>
</evidence>
<sequence length="796" mass="91023">MKNYKLSNWLFYLGDDSLAWQKDYDDASWQAVTVPHDWSISQPFSKTNSSGTGYLPGGIGWYRCHIPLIQFPITDDPVVQLTFDGVYKNAQVWVNGYNQGIRPSGYSSFTIDLTEILQYAPDRDLVIAVRVDHTDIADSRWYNGSGITRNVWLEIHDPIFIKKYGTVFSTVEHNGDTSDICIQHMITNTFPTANDVTIVNELASMNGKQTFHFERKMILHPHEKATFSFHESVKNPKLWSTNEPNVYMLTTTLFYEVNGHTFQTTYTNHVGIRTVHFDVNTGFFLNNEQMKLKGVCLHEDAGCFGTAVPVTVWLRRLLKLKEMGCNAIRMAHNPHAPELYTLCDVLGFLVIDEAFDEWENPKNKWWQGHNVYPPKLEGYAHHFPNWYATDLKNMIERNRNHPSIIAWSIGNETDYPNDPYANPLFAEMTGNNDANKPAEERIYNANRPNTRRLTSIANQLINIVKSIDVSRPVTLAAAFPELSSQTGLLTNLDLIGYNYKEHLYEEHHQRFPNQPIIGSENGHGYSQWKMVRDTEYISGQFLWTGIDYLGEARGWPIHGSSAGLLDLAGNEKTRYFLRKSWWTEEPMVYLVTRPLETSTNHPLHWKELSRKWDYCIGEKVEVICFSNCDRVEIEQNGEKTSVSFDETFGYFVATIQATDSPIKAFGYKDAVVVTDELSTVLYPAQVKFTIWDIPEELLAILTTFFPNTDQDVVQITLSLLDRNGKLCDISQNVSISIQNGKLLGLENGRLDDVTDYSEAFRSTNHGNLMIYLQKSKDLKTQIQVETNGVKSTLLTL</sequence>
<dbReference type="SUPFAM" id="SSF49785">
    <property type="entry name" value="Galactose-binding domain-like"/>
    <property type="match status" value="1"/>
</dbReference>
<dbReference type="InterPro" id="IPR006103">
    <property type="entry name" value="Glyco_hydro_2_cat"/>
</dbReference>
<dbReference type="AlphaFoldDB" id="A0AAE3IUR9"/>
<name>A0AAE3IUR9_9BACI</name>
<reference evidence="7" key="1">
    <citation type="submission" date="2022-10" db="EMBL/GenBank/DDBJ databases">
        <title>Description of Fervidibacillus gen. nov. in the family Fervidibacillaceae fam. nov. with two species, Fervidibacillus albus sp. nov., and Fervidibacillus halotolerans sp. nov., isolated from tidal flat sediments.</title>
        <authorList>
            <person name="Kwon K.K."/>
            <person name="Yang S.-H."/>
        </authorList>
    </citation>
    <scope>NUCLEOTIDE SEQUENCE</scope>
    <source>
        <strain evidence="7">JCM 19140</strain>
    </source>
</reference>
<dbReference type="Proteomes" id="UP001209318">
    <property type="component" value="Unassembled WGS sequence"/>
</dbReference>
<dbReference type="Gene3D" id="3.20.20.80">
    <property type="entry name" value="Glycosidases"/>
    <property type="match status" value="1"/>
</dbReference>
<dbReference type="InterPro" id="IPR013783">
    <property type="entry name" value="Ig-like_fold"/>
</dbReference>
<dbReference type="GO" id="GO:0005975">
    <property type="term" value="P:carbohydrate metabolic process"/>
    <property type="evidence" value="ECO:0007669"/>
    <property type="project" value="InterPro"/>
</dbReference>
<feature type="domain" description="Glycoside hydrolase family 2 catalytic" evidence="5">
    <location>
        <begin position="282"/>
        <end position="544"/>
    </location>
</feature>
<dbReference type="InterPro" id="IPR008979">
    <property type="entry name" value="Galactose-bd-like_sf"/>
</dbReference>
<evidence type="ECO:0000256" key="3">
    <source>
        <dbReference type="ARBA" id="ARBA00023295"/>
    </source>
</evidence>
<dbReference type="GO" id="GO:0004553">
    <property type="term" value="F:hydrolase activity, hydrolyzing O-glycosyl compounds"/>
    <property type="evidence" value="ECO:0007669"/>
    <property type="project" value="InterPro"/>
</dbReference>
<comment type="caution">
    <text evidence="7">The sequence shown here is derived from an EMBL/GenBank/DDBJ whole genome shotgun (WGS) entry which is preliminary data.</text>
</comment>
<comment type="similarity">
    <text evidence="1">Belongs to the glycosyl hydrolase 2 family.</text>
</comment>
<dbReference type="InterPro" id="IPR051913">
    <property type="entry name" value="GH2_Domain-Containing"/>
</dbReference>
<dbReference type="Pfam" id="PF18565">
    <property type="entry name" value="Glyco_hydro2_C5"/>
    <property type="match status" value="1"/>
</dbReference>
<keyword evidence="3" id="KW-0326">Glycosidase</keyword>
<dbReference type="EMBL" id="JAOUSF010000005">
    <property type="protein sequence ID" value="MCU9614896.1"/>
    <property type="molecule type" value="Genomic_DNA"/>
</dbReference>
<keyword evidence="2 7" id="KW-0378">Hydrolase</keyword>
<evidence type="ECO:0000259" key="5">
    <source>
        <dbReference type="Pfam" id="PF02836"/>
    </source>
</evidence>
<dbReference type="Pfam" id="PF02836">
    <property type="entry name" value="Glyco_hydro_2_C"/>
    <property type="match status" value="1"/>
</dbReference>
<feature type="domain" description="Glycoside hydrolase family 2 immunoglobulin-like beta-sandwich" evidence="4">
    <location>
        <begin position="171"/>
        <end position="273"/>
    </location>
</feature>
<evidence type="ECO:0000259" key="6">
    <source>
        <dbReference type="Pfam" id="PF18565"/>
    </source>
</evidence>
<organism evidence="7 8">
    <name type="scientific">Perspicuibacillus lycopersici</name>
    <dbReference type="NCBI Taxonomy" id="1325689"/>
    <lineage>
        <taxon>Bacteria</taxon>
        <taxon>Bacillati</taxon>
        <taxon>Bacillota</taxon>
        <taxon>Bacilli</taxon>
        <taxon>Bacillales</taxon>
        <taxon>Bacillaceae</taxon>
        <taxon>Perspicuibacillus</taxon>
    </lineage>
</organism>
<gene>
    <name evidence="7" type="ORF">OEV98_15230</name>
</gene>
<dbReference type="InterPro" id="IPR017853">
    <property type="entry name" value="GH"/>
</dbReference>
<protein>
    <submittedName>
        <fullName evidence="7">Glycoside hydrolase family 2 protein</fullName>
    </submittedName>
</protein>
<dbReference type="InterPro" id="IPR036156">
    <property type="entry name" value="Beta-gal/glucu_dom_sf"/>
</dbReference>
<feature type="domain" description="Glycoside hydrolase family 2" evidence="6">
    <location>
        <begin position="708"/>
        <end position="792"/>
    </location>
</feature>
<dbReference type="Gene3D" id="2.60.120.260">
    <property type="entry name" value="Galactose-binding domain-like"/>
    <property type="match status" value="1"/>
</dbReference>
<evidence type="ECO:0000259" key="4">
    <source>
        <dbReference type="Pfam" id="PF00703"/>
    </source>
</evidence>
<dbReference type="PRINTS" id="PR00132">
    <property type="entry name" value="GLHYDRLASE2"/>
</dbReference>
<dbReference type="Pfam" id="PF00703">
    <property type="entry name" value="Glyco_hydro_2"/>
    <property type="match status" value="1"/>
</dbReference>
<keyword evidence="8" id="KW-1185">Reference proteome</keyword>
<evidence type="ECO:0000313" key="8">
    <source>
        <dbReference type="Proteomes" id="UP001209318"/>
    </source>
</evidence>
<dbReference type="RefSeq" id="WP_263074217.1">
    <property type="nucleotide sequence ID" value="NZ_JAOUSF010000005.1"/>
</dbReference>
<dbReference type="InterPro" id="IPR006102">
    <property type="entry name" value="Ig-like_GH2"/>
</dbReference>
<accession>A0AAE3IUR9</accession>
<dbReference type="InterPro" id="IPR040605">
    <property type="entry name" value="Glyco_hydro2_dom5"/>
</dbReference>
<proteinExistence type="inferred from homology"/>
<dbReference type="PANTHER" id="PTHR42732">
    <property type="entry name" value="BETA-GALACTOSIDASE"/>
    <property type="match status" value="1"/>
</dbReference>
<dbReference type="PANTHER" id="PTHR42732:SF1">
    <property type="entry name" value="BETA-MANNOSIDASE"/>
    <property type="match status" value="1"/>
</dbReference>
<evidence type="ECO:0000313" key="7">
    <source>
        <dbReference type="EMBL" id="MCU9614896.1"/>
    </source>
</evidence>
<dbReference type="InterPro" id="IPR006101">
    <property type="entry name" value="Glyco_hydro_2"/>
</dbReference>
<dbReference type="SUPFAM" id="SSF49303">
    <property type="entry name" value="beta-Galactosidase/glucuronidase domain"/>
    <property type="match status" value="1"/>
</dbReference>
<dbReference type="SUPFAM" id="SSF51445">
    <property type="entry name" value="(Trans)glycosidases"/>
    <property type="match status" value="1"/>
</dbReference>
<evidence type="ECO:0000256" key="1">
    <source>
        <dbReference type="ARBA" id="ARBA00007401"/>
    </source>
</evidence>
<dbReference type="Gene3D" id="2.60.40.10">
    <property type="entry name" value="Immunoglobulins"/>
    <property type="match status" value="3"/>
</dbReference>